<evidence type="ECO:0000313" key="2">
    <source>
        <dbReference type="Proteomes" id="UP001055439"/>
    </source>
</evidence>
<dbReference type="PANTHER" id="PTHR10641:SF1406">
    <property type="entry name" value="TRANSCRIPTION FACTOR MYB15"/>
    <property type="match status" value="1"/>
</dbReference>
<protein>
    <submittedName>
        <fullName evidence="1">Uncharacterized protein</fullName>
    </submittedName>
</protein>
<sequence length="83" mass="9501">MTETAKRLLRCGKSCRLRWMLADIKRGSFTKEEEEAIISLEQAHTCCLLEGYESSIQERIIPPLSQQPNSSMSTFHKLDALML</sequence>
<keyword evidence="2" id="KW-1185">Reference proteome</keyword>
<organism evidence="1 2">
    <name type="scientific">Musa troglodytarum</name>
    <name type="common">fe'i banana</name>
    <dbReference type="NCBI Taxonomy" id="320322"/>
    <lineage>
        <taxon>Eukaryota</taxon>
        <taxon>Viridiplantae</taxon>
        <taxon>Streptophyta</taxon>
        <taxon>Embryophyta</taxon>
        <taxon>Tracheophyta</taxon>
        <taxon>Spermatophyta</taxon>
        <taxon>Magnoliopsida</taxon>
        <taxon>Liliopsida</taxon>
        <taxon>Zingiberales</taxon>
        <taxon>Musaceae</taxon>
        <taxon>Musa</taxon>
    </lineage>
</organism>
<accession>A0A9E7FV16</accession>
<reference evidence="1" key="1">
    <citation type="submission" date="2022-05" db="EMBL/GenBank/DDBJ databases">
        <title>The Musa troglodytarum L. genome provides insights into the mechanism of non-climacteric behaviour and enrichment of carotenoids.</title>
        <authorList>
            <person name="Wang J."/>
        </authorList>
    </citation>
    <scope>NUCLEOTIDE SEQUENCE</scope>
    <source>
        <tissue evidence="1">Leaf</tissue>
    </source>
</reference>
<dbReference type="PANTHER" id="PTHR10641">
    <property type="entry name" value="MYB FAMILY TRANSCRIPTION FACTOR"/>
    <property type="match status" value="1"/>
</dbReference>
<dbReference type="EMBL" id="CP097507">
    <property type="protein sequence ID" value="URE02890.1"/>
    <property type="molecule type" value="Genomic_DNA"/>
</dbReference>
<dbReference type="AlphaFoldDB" id="A0A9E7FV16"/>
<dbReference type="Proteomes" id="UP001055439">
    <property type="component" value="Chromosome 5"/>
</dbReference>
<proteinExistence type="predicted"/>
<evidence type="ECO:0000313" key="1">
    <source>
        <dbReference type="EMBL" id="URE02890.1"/>
    </source>
</evidence>
<dbReference type="InterPro" id="IPR015495">
    <property type="entry name" value="Myb_TF_plants"/>
</dbReference>
<dbReference type="OrthoDB" id="2143914at2759"/>
<gene>
    <name evidence="1" type="ORF">MUK42_27150</name>
</gene>
<name>A0A9E7FV16_9LILI</name>